<dbReference type="CDD" id="cd14745">
    <property type="entry name" value="GH66"/>
    <property type="match status" value="1"/>
</dbReference>
<comment type="caution">
    <text evidence="3">The sequence shown here is derived from an EMBL/GenBank/DDBJ whole genome shotgun (WGS) entry which is preliminary data.</text>
</comment>
<dbReference type="Gene3D" id="2.60.40.10">
    <property type="entry name" value="Immunoglobulins"/>
    <property type="match status" value="1"/>
</dbReference>
<reference evidence="3 4" key="1">
    <citation type="submission" date="2015-04" db="EMBL/GenBank/DDBJ databases">
        <title>Whole genome shotgun sequence of Flavihumibacter petaseus NBRC 106054.</title>
        <authorList>
            <person name="Miyazawa S."/>
            <person name="Hosoyama A."/>
            <person name="Hashimoto M."/>
            <person name="Noguchi M."/>
            <person name="Tsuchikane K."/>
            <person name="Ohji S."/>
            <person name="Yamazoe A."/>
            <person name="Ichikawa N."/>
            <person name="Kimura A."/>
            <person name="Fujita N."/>
        </authorList>
    </citation>
    <scope>NUCLEOTIDE SEQUENCE [LARGE SCALE GENOMIC DNA]</scope>
    <source>
        <strain evidence="3 4">NBRC 106054</strain>
    </source>
</reference>
<keyword evidence="3" id="KW-0326">Glycosidase</keyword>
<organism evidence="3 4">
    <name type="scientific">Flavihumibacter petaseus NBRC 106054</name>
    <dbReference type="NCBI Taxonomy" id="1220578"/>
    <lineage>
        <taxon>Bacteria</taxon>
        <taxon>Pseudomonadati</taxon>
        <taxon>Bacteroidota</taxon>
        <taxon>Chitinophagia</taxon>
        <taxon>Chitinophagales</taxon>
        <taxon>Chitinophagaceae</taxon>
        <taxon>Flavihumibacter</taxon>
    </lineage>
</organism>
<dbReference type="AlphaFoldDB" id="A0A0E9N6N6"/>
<keyword evidence="2" id="KW-0732">Signal</keyword>
<comment type="similarity">
    <text evidence="1">Belongs to the glycosyl hydrolase 66 family.</text>
</comment>
<dbReference type="EMBL" id="BBWV01000005">
    <property type="protein sequence ID" value="GAO45458.1"/>
    <property type="molecule type" value="Genomic_DNA"/>
</dbReference>
<dbReference type="Proteomes" id="UP000033121">
    <property type="component" value="Unassembled WGS sequence"/>
</dbReference>
<evidence type="ECO:0000256" key="2">
    <source>
        <dbReference type="ARBA" id="ARBA00022729"/>
    </source>
</evidence>
<dbReference type="STRING" id="1220578.FPE01S_05_01530"/>
<sequence>MLAMIAGCKKDGPTNNPITPGQSAYQVDLSTDKAAYYPGDRVMFTISKTIPGTVKVRYRRQSTTLREDALTGTSWEWVAPSDDYTGYLVDLYERVGDSDKVYGSIAVDVSSDWAKFPRYGFLSAFGQMSTAAIEDVVANLNRHHINGLQFQDWHFKHHQPLAGSAANPADNWKDIANRDNYRSTVNGYISAAHNRNMKAMFYNLAMGALNDAAADGVQEQWYMFKDRSHGVKDLHPLPKPPFKSDIYLTDPSNAVWQQYLAARNNDVYSVFDFDGFHIDQLGDRGAEYDYAGNSINLAAAYLPFVEAMKAASPGRQLVMNAVNQYGQQNSIAASPVDFLYTEVWSPNEGYKDLATIIQNNDLFAGGLKKTVLAAYMDYAVADNQGWFNTPGVLLTDAVIFAFGGAHLELGEHMLGKEYFPNNNLQMKDDLKQALVRYYDFMVAYQNLLRDGGTFTTAPVSCTNGKLLLNNWPPQSGSVSVVAKDLGNKQVLHLINFANAAHLNWRDTNGNQTMPLTIQNAAIQFTSAKPVTKIWVASPDTDHGVAHPVAFTQNGNTVNFNLPVLQYWDMVVIEN</sequence>
<dbReference type="GO" id="GO:0016798">
    <property type="term" value="F:hydrolase activity, acting on glycosyl bonds"/>
    <property type="evidence" value="ECO:0007669"/>
    <property type="project" value="UniProtKB-KW"/>
</dbReference>
<dbReference type="InterPro" id="IPR013783">
    <property type="entry name" value="Ig-like_fold"/>
</dbReference>
<dbReference type="Gene3D" id="2.60.40.1180">
    <property type="entry name" value="Golgi alpha-mannosidase II"/>
    <property type="match status" value="1"/>
</dbReference>
<accession>A0A0E9N6N6</accession>
<dbReference type="Gene3D" id="3.20.20.80">
    <property type="entry name" value="Glycosidases"/>
    <property type="match status" value="1"/>
</dbReference>
<dbReference type="Pfam" id="PF13199">
    <property type="entry name" value="Glyco_hydro_66"/>
    <property type="match status" value="1"/>
</dbReference>
<keyword evidence="4" id="KW-1185">Reference proteome</keyword>
<dbReference type="InterPro" id="IPR025092">
    <property type="entry name" value="Glyco_hydro_66"/>
</dbReference>
<protein>
    <submittedName>
        <fullName evidence="3">Putative glycosidase</fullName>
    </submittedName>
</protein>
<evidence type="ECO:0000256" key="1">
    <source>
        <dbReference type="ARBA" id="ARBA00010837"/>
    </source>
</evidence>
<dbReference type="InterPro" id="IPR013780">
    <property type="entry name" value="Glyco_hydro_b"/>
</dbReference>
<name>A0A0E9N6N6_9BACT</name>
<evidence type="ECO:0000313" key="4">
    <source>
        <dbReference type="Proteomes" id="UP000033121"/>
    </source>
</evidence>
<keyword evidence="3" id="KW-0378">Hydrolase</keyword>
<evidence type="ECO:0000313" key="3">
    <source>
        <dbReference type="EMBL" id="GAO45458.1"/>
    </source>
</evidence>
<proteinExistence type="inferred from homology"/>
<gene>
    <name evidence="3" type="ORF">FPE01S_05_01530</name>
</gene>